<dbReference type="EMBL" id="AMZH03031978">
    <property type="protein sequence ID" value="RRT32456.1"/>
    <property type="molecule type" value="Genomic_DNA"/>
</dbReference>
<feature type="transmembrane region" description="Helical" evidence="2">
    <location>
        <begin position="94"/>
        <end position="115"/>
    </location>
</feature>
<accession>A0A426WYU9</accession>
<sequence>RRRARQGSNGGCAHPGSSSARAGDIPARAVSDDIASTGGFPHPIDPGPRRGAAEARRDARPDAEQEEEEEEGEEGRRGPRSEPPGSGRRVSRGFMVRGFVTGGLKALLLGLAVVLA</sequence>
<evidence type="ECO:0000256" key="2">
    <source>
        <dbReference type="SAM" id="Phobius"/>
    </source>
</evidence>
<gene>
    <name evidence="3" type="ORF">B296_00058563</name>
</gene>
<feature type="non-terminal residue" evidence="3">
    <location>
        <position position="1"/>
    </location>
</feature>
<reference evidence="3 4" key="1">
    <citation type="journal article" date="2014" name="Agronomy (Basel)">
        <title>A Draft Genome Sequence for Ensete ventricosum, the Drought-Tolerant Tree Against Hunger.</title>
        <authorList>
            <person name="Harrison J."/>
            <person name="Moore K.A."/>
            <person name="Paszkiewicz K."/>
            <person name="Jones T."/>
            <person name="Grant M."/>
            <person name="Ambacheew D."/>
            <person name="Muzemil S."/>
            <person name="Studholme D.J."/>
        </authorList>
    </citation>
    <scope>NUCLEOTIDE SEQUENCE [LARGE SCALE GENOMIC DNA]</scope>
</reference>
<name>A0A426WYU9_ENSVE</name>
<evidence type="ECO:0000256" key="1">
    <source>
        <dbReference type="SAM" id="MobiDB-lite"/>
    </source>
</evidence>
<feature type="compositionally biased region" description="Basic and acidic residues" evidence="1">
    <location>
        <begin position="47"/>
        <end position="63"/>
    </location>
</feature>
<comment type="caution">
    <text evidence="3">The sequence shown here is derived from an EMBL/GenBank/DDBJ whole genome shotgun (WGS) entry which is preliminary data.</text>
</comment>
<dbReference type="Proteomes" id="UP000287651">
    <property type="component" value="Unassembled WGS sequence"/>
</dbReference>
<feature type="compositionally biased region" description="Acidic residues" evidence="1">
    <location>
        <begin position="64"/>
        <end position="73"/>
    </location>
</feature>
<evidence type="ECO:0000313" key="3">
    <source>
        <dbReference type="EMBL" id="RRT32456.1"/>
    </source>
</evidence>
<feature type="region of interest" description="Disordered" evidence="1">
    <location>
        <begin position="1"/>
        <end position="92"/>
    </location>
</feature>
<proteinExistence type="predicted"/>
<keyword evidence="2" id="KW-1133">Transmembrane helix</keyword>
<evidence type="ECO:0000313" key="4">
    <source>
        <dbReference type="Proteomes" id="UP000287651"/>
    </source>
</evidence>
<organism evidence="3 4">
    <name type="scientific">Ensete ventricosum</name>
    <name type="common">Abyssinian banana</name>
    <name type="synonym">Musa ensete</name>
    <dbReference type="NCBI Taxonomy" id="4639"/>
    <lineage>
        <taxon>Eukaryota</taxon>
        <taxon>Viridiplantae</taxon>
        <taxon>Streptophyta</taxon>
        <taxon>Embryophyta</taxon>
        <taxon>Tracheophyta</taxon>
        <taxon>Spermatophyta</taxon>
        <taxon>Magnoliopsida</taxon>
        <taxon>Liliopsida</taxon>
        <taxon>Zingiberales</taxon>
        <taxon>Musaceae</taxon>
        <taxon>Ensete</taxon>
    </lineage>
</organism>
<keyword evidence="2" id="KW-0472">Membrane</keyword>
<dbReference type="AlphaFoldDB" id="A0A426WYU9"/>
<protein>
    <submittedName>
        <fullName evidence="3">Uncharacterized protein</fullName>
    </submittedName>
</protein>
<keyword evidence="2" id="KW-0812">Transmembrane</keyword>